<evidence type="ECO:0000259" key="3">
    <source>
        <dbReference type="Pfam" id="PF00188"/>
    </source>
</evidence>
<dbReference type="RefSeq" id="WP_262397857.1">
    <property type="nucleotide sequence ID" value="NZ_JACRTC010000005.1"/>
</dbReference>
<sequence length="226" mass="23773">MKFRIPALVLVLALLLSGCGQAKESSSSSDSTAPPVTTTSTAVTTTTPPVTTTTTPPVTTTTPPPATTTTAPAAAPASSDSDIVSQLFTLVNNERASLGLPGYNYSGALCQSAYTRCVELVSTFSHTRPDGTTGETAALAAGYRFLYFGENIAETDTMTAQQLFDMWKSSAGHYASMTASYFSDMGAAVYEHNGILYGVLHFAQPGGSGEMEYHVEYEGEIIDYNG</sequence>
<dbReference type="AlphaFoldDB" id="A0A926EBJ2"/>
<evidence type="ECO:0000313" key="4">
    <source>
        <dbReference type="EMBL" id="MBC8570763.1"/>
    </source>
</evidence>
<dbReference type="PROSITE" id="PS51257">
    <property type="entry name" value="PROKAR_LIPOPROTEIN"/>
    <property type="match status" value="1"/>
</dbReference>
<dbReference type="Proteomes" id="UP000660861">
    <property type="component" value="Unassembled WGS sequence"/>
</dbReference>
<dbReference type="EMBL" id="JACRTC010000005">
    <property type="protein sequence ID" value="MBC8570763.1"/>
    <property type="molecule type" value="Genomic_DNA"/>
</dbReference>
<dbReference type="CDD" id="cd05379">
    <property type="entry name" value="CAP_bacterial"/>
    <property type="match status" value="1"/>
</dbReference>
<dbReference type="InterPro" id="IPR014044">
    <property type="entry name" value="CAP_dom"/>
</dbReference>
<dbReference type="SUPFAM" id="SSF55797">
    <property type="entry name" value="PR-1-like"/>
    <property type="match status" value="1"/>
</dbReference>
<evidence type="ECO:0000256" key="2">
    <source>
        <dbReference type="SAM" id="SignalP"/>
    </source>
</evidence>
<dbReference type="PANTHER" id="PTHR31157">
    <property type="entry name" value="SCP DOMAIN-CONTAINING PROTEIN"/>
    <property type="match status" value="1"/>
</dbReference>
<reference evidence="4" key="1">
    <citation type="submission" date="2020-08" db="EMBL/GenBank/DDBJ databases">
        <title>Genome public.</title>
        <authorList>
            <person name="Liu C."/>
            <person name="Sun Q."/>
        </authorList>
    </citation>
    <scope>NUCLEOTIDE SEQUENCE</scope>
    <source>
        <strain evidence="4">NSJ-54</strain>
    </source>
</reference>
<dbReference type="PANTHER" id="PTHR31157:SF1">
    <property type="entry name" value="SCP DOMAIN-CONTAINING PROTEIN"/>
    <property type="match status" value="1"/>
</dbReference>
<dbReference type="Pfam" id="PF00188">
    <property type="entry name" value="CAP"/>
    <property type="match status" value="1"/>
</dbReference>
<organism evidence="4 5">
    <name type="scientific">Zongyangia hominis</name>
    <dbReference type="NCBI Taxonomy" id="2763677"/>
    <lineage>
        <taxon>Bacteria</taxon>
        <taxon>Bacillati</taxon>
        <taxon>Bacillota</taxon>
        <taxon>Clostridia</taxon>
        <taxon>Eubacteriales</taxon>
        <taxon>Oscillospiraceae</taxon>
        <taxon>Zongyangia</taxon>
    </lineage>
</organism>
<evidence type="ECO:0000256" key="1">
    <source>
        <dbReference type="SAM" id="MobiDB-lite"/>
    </source>
</evidence>
<feature type="signal peptide" evidence="2">
    <location>
        <begin position="1"/>
        <end position="22"/>
    </location>
</feature>
<name>A0A926EBJ2_9FIRM</name>
<comment type="caution">
    <text evidence="4">The sequence shown here is derived from an EMBL/GenBank/DDBJ whole genome shotgun (WGS) entry which is preliminary data.</text>
</comment>
<proteinExistence type="predicted"/>
<feature type="domain" description="SCP" evidence="3">
    <location>
        <begin position="89"/>
        <end position="197"/>
    </location>
</feature>
<feature type="region of interest" description="Disordered" evidence="1">
    <location>
        <begin position="24"/>
        <end position="78"/>
    </location>
</feature>
<dbReference type="InterPro" id="IPR035940">
    <property type="entry name" value="CAP_sf"/>
</dbReference>
<gene>
    <name evidence="4" type="ORF">H8709_07975</name>
</gene>
<feature type="compositionally biased region" description="Low complexity" evidence="1">
    <location>
        <begin position="25"/>
        <end position="78"/>
    </location>
</feature>
<feature type="chain" id="PRO_5038034037" evidence="2">
    <location>
        <begin position="23"/>
        <end position="226"/>
    </location>
</feature>
<evidence type="ECO:0000313" key="5">
    <source>
        <dbReference type="Proteomes" id="UP000660861"/>
    </source>
</evidence>
<dbReference type="Gene3D" id="3.40.33.10">
    <property type="entry name" value="CAP"/>
    <property type="match status" value="1"/>
</dbReference>
<keyword evidence="2" id="KW-0732">Signal</keyword>
<keyword evidence="5" id="KW-1185">Reference proteome</keyword>
<accession>A0A926EBJ2</accession>
<protein>
    <submittedName>
        <fullName evidence="4">CAP domain-containing protein</fullName>
    </submittedName>
</protein>